<accession>A0ABS6QZE0</accession>
<organism evidence="1 2">
    <name type="scientific">Pseudomonas azerbaijanoccidentalis</name>
    <dbReference type="NCBI Taxonomy" id="2842347"/>
    <lineage>
        <taxon>Bacteria</taxon>
        <taxon>Pseudomonadati</taxon>
        <taxon>Pseudomonadota</taxon>
        <taxon>Gammaproteobacteria</taxon>
        <taxon>Pseudomonadales</taxon>
        <taxon>Pseudomonadaceae</taxon>
        <taxon>Pseudomonas</taxon>
    </lineage>
</organism>
<evidence type="ECO:0000313" key="1">
    <source>
        <dbReference type="EMBL" id="MBV4524300.1"/>
    </source>
</evidence>
<comment type="caution">
    <text evidence="1">The sequence shown here is derived from an EMBL/GenBank/DDBJ whole genome shotgun (WGS) entry which is preliminary data.</text>
</comment>
<dbReference type="Proteomes" id="UP001049200">
    <property type="component" value="Unassembled WGS sequence"/>
</dbReference>
<protein>
    <recommendedName>
        <fullName evidence="3">XRE family transcriptional regulator</fullName>
    </recommendedName>
</protein>
<reference evidence="1" key="1">
    <citation type="submission" date="2021-06" db="EMBL/GenBank/DDBJ databases">
        <title>Updating the genus Pseudomonas: Description of 43 new species and partition of the Pseudomonas putida group.</title>
        <authorList>
            <person name="Girard L."/>
            <person name="Lood C."/>
            <person name="Vandamme P."/>
            <person name="Rokni-Zadeh H."/>
            <person name="Van Noort V."/>
            <person name="Hofte M."/>
            <person name="Lavigne R."/>
            <person name="De Mot R."/>
        </authorList>
    </citation>
    <scope>NUCLEOTIDE SEQUENCE</scope>
    <source>
        <strain evidence="1">SWRI74</strain>
    </source>
</reference>
<proteinExistence type="predicted"/>
<dbReference type="CDD" id="cd00093">
    <property type="entry name" value="HTH_XRE"/>
    <property type="match status" value="1"/>
</dbReference>
<keyword evidence="2" id="KW-1185">Reference proteome</keyword>
<gene>
    <name evidence="1" type="ORF">KVG88_29960</name>
</gene>
<evidence type="ECO:0000313" key="2">
    <source>
        <dbReference type="Proteomes" id="UP001049200"/>
    </source>
</evidence>
<name>A0ABS6QZE0_9PSED</name>
<evidence type="ECO:0008006" key="3">
    <source>
        <dbReference type="Google" id="ProtNLM"/>
    </source>
</evidence>
<dbReference type="InterPro" id="IPR001387">
    <property type="entry name" value="Cro/C1-type_HTH"/>
</dbReference>
<dbReference type="RefSeq" id="WP_217873504.1">
    <property type="nucleotide sequence ID" value="NZ_JAHSTU010000014.1"/>
</dbReference>
<sequence length="75" mass="8075">MATKIKISAPDAAQHKTDAAYVAEVIKRTGLSQRACAARVGVSHATLKNWIAGTHEWSYPAQYAVECLAAFAEND</sequence>
<dbReference type="EMBL" id="JAHSTU010000014">
    <property type="protein sequence ID" value="MBV4524300.1"/>
    <property type="molecule type" value="Genomic_DNA"/>
</dbReference>